<reference evidence="2 3" key="1">
    <citation type="submission" date="2020-07" db="EMBL/GenBank/DDBJ databases">
        <title>Pusillimonas sp. nov., isolated from poultry manure in Taiwan.</title>
        <authorList>
            <person name="Lin S.-Y."/>
            <person name="Tang Y.-S."/>
            <person name="Young C.-C."/>
        </authorList>
    </citation>
    <scope>NUCLEOTIDE SEQUENCE [LARGE SCALE GENOMIC DNA]</scope>
    <source>
        <strain evidence="2 3">CC-YST705</strain>
    </source>
</reference>
<dbReference type="Proteomes" id="UP000776983">
    <property type="component" value="Unassembled WGS sequence"/>
</dbReference>
<evidence type="ECO:0000313" key="2">
    <source>
        <dbReference type="EMBL" id="MCB5362737.1"/>
    </source>
</evidence>
<gene>
    <name evidence="2" type="ORF">H0484_03075</name>
</gene>
<feature type="region of interest" description="Disordered" evidence="1">
    <location>
        <begin position="125"/>
        <end position="155"/>
    </location>
</feature>
<name>A0ABS8C9M3_9BURK</name>
<dbReference type="InterPro" id="IPR050026">
    <property type="entry name" value="PHA_gran_PhaM_N"/>
</dbReference>
<keyword evidence="3" id="KW-1185">Reference proteome</keyword>
<dbReference type="NCBIfam" id="NF043076">
    <property type="entry name" value="PHA_gran_PhaM"/>
    <property type="match status" value="1"/>
</dbReference>
<evidence type="ECO:0000313" key="3">
    <source>
        <dbReference type="Proteomes" id="UP000776983"/>
    </source>
</evidence>
<dbReference type="EMBL" id="JACDXW010000001">
    <property type="protein sequence ID" value="MCB5362737.1"/>
    <property type="molecule type" value="Genomic_DNA"/>
</dbReference>
<feature type="compositionally biased region" description="Basic residues" evidence="1">
    <location>
        <begin position="203"/>
        <end position="220"/>
    </location>
</feature>
<dbReference type="RefSeq" id="WP_226952960.1">
    <property type="nucleotide sequence ID" value="NZ_JACDXW010000001.1"/>
</dbReference>
<protein>
    <submittedName>
        <fullName evidence="2">Transcriptional regulator</fullName>
    </submittedName>
</protein>
<sequence>MNTQHGNPFVLPGFGHGVTDQNPLLASMEMMRQAWQNVSAGGGLFQQPMAASPMTTEELDRRIADMRAVESWLRLNLSMLSSSIQALEVQRATLSTLKSYMGFSPESASAPSPLDVALGIKPSGQAKIKPARGNDTAGSAPEDTSKDAAAQAAEPLTEAAQAWWNMLQQQFESLATATAASMPPQASPGHDDKPKAKPAAKSTAKKAPRKRAAPTKTRSS</sequence>
<evidence type="ECO:0000256" key="1">
    <source>
        <dbReference type="SAM" id="MobiDB-lite"/>
    </source>
</evidence>
<organism evidence="2 3">
    <name type="scientific">Mesopusillimonas faecipullorum</name>
    <dbReference type="NCBI Taxonomy" id="2755040"/>
    <lineage>
        <taxon>Bacteria</taxon>
        <taxon>Pseudomonadati</taxon>
        <taxon>Pseudomonadota</taxon>
        <taxon>Betaproteobacteria</taxon>
        <taxon>Burkholderiales</taxon>
        <taxon>Alcaligenaceae</taxon>
        <taxon>Mesopusillimonas</taxon>
    </lineage>
</organism>
<accession>A0ABS8C9M3</accession>
<proteinExistence type="predicted"/>
<comment type="caution">
    <text evidence="2">The sequence shown here is derived from an EMBL/GenBank/DDBJ whole genome shotgun (WGS) entry which is preliminary data.</text>
</comment>
<feature type="region of interest" description="Disordered" evidence="1">
    <location>
        <begin position="175"/>
        <end position="220"/>
    </location>
</feature>